<feature type="region of interest" description="Disordered" evidence="4">
    <location>
        <begin position="29"/>
        <end position="59"/>
    </location>
</feature>
<feature type="region of interest" description="Disordered" evidence="4">
    <location>
        <begin position="94"/>
        <end position="123"/>
    </location>
</feature>
<evidence type="ECO:0000256" key="4">
    <source>
        <dbReference type="SAM" id="MobiDB-lite"/>
    </source>
</evidence>
<dbReference type="SUPFAM" id="SSF52540">
    <property type="entry name" value="P-loop containing nucleoside triphosphate hydrolases"/>
    <property type="match status" value="1"/>
</dbReference>
<feature type="compositionally biased region" description="Basic and acidic residues" evidence="4">
    <location>
        <begin position="101"/>
        <end position="115"/>
    </location>
</feature>
<keyword evidence="1" id="KW-0547">Nucleotide-binding</keyword>
<dbReference type="GO" id="GO:0005634">
    <property type="term" value="C:nucleus"/>
    <property type="evidence" value="ECO:0007669"/>
    <property type="project" value="TreeGrafter"/>
</dbReference>
<feature type="domain" description="Helicase C-terminal" evidence="5">
    <location>
        <begin position="132"/>
        <end position="242"/>
    </location>
</feature>
<dbReference type="GO" id="GO:0006281">
    <property type="term" value="P:DNA repair"/>
    <property type="evidence" value="ECO:0007669"/>
    <property type="project" value="TreeGrafter"/>
</dbReference>
<reference evidence="6 7" key="1">
    <citation type="submission" date="2020-01" db="EMBL/GenBank/DDBJ databases">
        <title>Identification and distribution of gene clusters putatively required for synthesis of sphingolipid metabolism inhibitors in phylogenetically diverse species of the filamentous fungus Fusarium.</title>
        <authorList>
            <person name="Kim H.-S."/>
            <person name="Busman M."/>
            <person name="Brown D.W."/>
            <person name="Divon H."/>
            <person name="Uhlig S."/>
            <person name="Proctor R.H."/>
        </authorList>
    </citation>
    <scope>NUCLEOTIDE SEQUENCE [LARGE SCALE GENOMIC DNA]</scope>
    <source>
        <strain evidence="6 7">NRRL 20459</strain>
    </source>
</reference>
<dbReference type="GO" id="GO:0005524">
    <property type="term" value="F:ATP binding"/>
    <property type="evidence" value="ECO:0007669"/>
    <property type="project" value="UniProtKB-KW"/>
</dbReference>
<feature type="compositionally biased region" description="Acidic residues" evidence="4">
    <location>
        <begin position="40"/>
        <end position="54"/>
    </location>
</feature>
<evidence type="ECO:0000256" key="1">
    <source>
        <dbReference type="ARBA" id="ARBA00022741"/>
    </source>
</evidence>
<evidence type="ECO:0000259" key="5">
    <source>
        <dbReference type="PROSITE" id="PS51194"/>
    </source>
</evidence>
<dbReference type="EMBL" id="JAADYS010000637">
    <property type="protein sequence ID" value="KAF4468258.1"/>
    <property type="molecule type" value="Genomic_DNA"/>
</dbReference>
<dbReference type="Proteomes" id="UP000554235">
    <property type="component" value="Unassembled WGS sequence"/>
</dbReference>
<evidence type="ECO:0000256" key="3">
    <source>
        <dbReference type="ARBA" id="ARBA00022840"/>
    </source>
</evidence>
<dbReference type="InterPro" id="IPR050628">
    <property type="entry name" value="SNF2_RAD54_helicase_TF"/>
</dbReference>
<dbReference type="GO" id="GO:0008094">
    <property type="term" value="F:ATP-dependent activity, acting on DNA"/>
    <property type="evidence" value="ECO:0007669"/>
    <property type="project" value="TreeGrafter"/>
</dbReference>
<dbReference type="CDD" id="cd18793">
    <property type="entry name" value="SF2_C_SNF"/>
    <property type="match status" value="1"/>
</dbReference>
<gene>
    <name evidence="6" type="ORF">FALBO_4877</name>
</gene>
<dbReference type="InterPro" id="IPR049730">
    <property type="entry name" value="SNF2/RAD54-like_C"/>
</dbReference>
<dbReference type="PANTHER" id="PTHR45626">
    <property type="entry name" value="TRANSCRIPTION TERMINATION FACTOR 2-RELATED"/>
    <property type="match status" value="1"/>
</dbReference>
<evidence type="ECO:0000313" key="7">
    <source>
        <dbReference type="Proteomes" id="UP000554235"/>
    </source>
</evidence>
<comment type="caution">
    <text evidence="6">The sequence shown here is derived from an EMBL/GenBank/DDBJ whole genome shotgun (WGS) entry which is preliminary data.</text>
</comment>
<accession>A0A8H4PES9</accession>
<protein>
    <submittedName>
        <fullName evidence="6">Global transactivator</fullName>
    </submittedName>
</protein>
<keyword evidence="2" id="KW-0378">Hydrolase</keyword>
<keyword evidence="3" id="KW-0067">ATP-binding</keyword>
<dbReference type="PROSITE" id="PS51194">
    <property type="entry name" value="HELICASE_CTER"/>
    <property type="match status" value="1"/>
</dbReference>
<dbReference type="Pfam" id="PF00271">
    <property type="entry name" value="Helicase_C"/>
    <property type="match status" value="1"/>
</dbReference>
<proteinExistence type="predicted"/>
<evidence type="ECO:0000256" key="2">
    <source>
        <dbReference type="ARBA" id="ARBA00022801"/>
    </source>
</evidence>
<name>A0A8H4PES9_9HYPO</name>
<evidence type="ECO:0000313" key="6">
    <source>
        <dbReference type="EMBL" id="KAF4468258.1"/>
    </source>
</evidence>
<dbReference type="InterPro" id="IPR027417">
    <property type="entry name" value="P-loop_NTPase"/>
</dbReference>
<dbReference type="GO" id="GO:0016787">
    <property type="term" value="F:hydrolase activity"/>
    <property type="evidence" value="ECO:0007669"/>
    <property type="project" value="UniProtKB-KW"/>
</dbReference>
<dbReference type="AlphaFoldDB" id="A0A8H4PES9"/>
<keyword evidence="7" id="KW-1185">Reference proteome</keyword>
<dbReference type="OrthoDB" id="5105430at2759"/>
<sequence length="242" mass="26912">MRRSIITTAIILRSASIALDWGRTTKWPSVNRRATTPEGSESESDAEPDAEPDVEQTVTSVDQEDLMDIERSIYHDEDFKYHADEDDSNWIPGLSTRRIAKRNDGGDPDTSDGRRRGSITEGETSVVRQVQQIRQLYPSEKILGVSSSVMFLHIVKEAMCRRVATNPQFEVTVVDYNGAIRSLDERAEIVRQFNLRYGGPQVLLFSAAAGGTGLNLAGASRVILCEPFWAPGLKQHVIGRAH</sequence>
<dbReference type="InterPro" id="IPR001650">
    <property type="entry name" value="Helicase_C-like"/>
</dbReference>
<dbReference type="PANTHER" id="PTHR45626:SF22">
    <property type="entry name" value="DNA REPAIR PROTEIN RAD5"/>
    <property type="match status" value="1"/>
</dbReference>
<organism evidence="6 7">
    <name type="scientific">Fusarium albosuccineum</name>
    <dbReference type="NCBI Taxonomy" id="1237068"/>
    <lineage>
        <taxon>Eukaryota</taxon>
        <taxon>Fungi</taxon>
        <taxon>Dikarya</taxon>
        <taxon>Ascomycota</taxon>
        <taxon>Pezizomycotina</taxon>
        <taxon>Sordariomycetes</taxon>
        <taxon>Hypocreomycetidae</taxon>
        <taxon>Hypocreales</taxon>
        <taxon>Nectriaceae</taxon>
        <taxon>Fusarium</taxon>
        <taxon>Fusarium decemcellulare species complex</taxon>
    </lineage>
</organism>
<dbReference type="Gene3D" id="3.40.50.300">
    <property type="entry name" value="P-loop containing nucleotide triphosphate hydrolases"/>
    <property type="match status" value="1"/>
</dbReference>